<evidence type="ECO:0000313" key="3">
    <source>
        <dbReference type="Proteomes" id="UP000327424"/>
    </source>
</evidence>
<name>A0A5J6WQQ5_MORMI</name>
<dbReference type="AlphaFoldDB" id="A0A5J6WQQ5"/>
<dbReference type="OrthoDB" id="823268at2"/>
<organism evidence="2 3">
    <name type="scientific">Moritella marina ATCC 15381</name>
    <dbReference type="NCBI Taxonomy" id="1202962"/>
    <lineage>
        <taxon>Bacteria</taxon>
        <taxon>Pseudomonadati</taxon>
        <taxon>Pseudomonadota</taxon>
        <taxon>Gammaproteobacteria</taxon>
        <taxon>Alteromonadales</taxon>
        <taxon>Moritellaceae</taxon>
        <taxon>Moritella</taxon>
    </lineage>
</organism>
<gene>
    <name evidence="2" type="ORF">FR932_12995</name>
</gene>
<accession>A0A5J6WQQ5</accession>
<dbReference type="InterPro" id="IPR003607">
    <property type="entry name" value="HD/PDEase_dom"/>
</dbReference>
<dbReference type="KEGG" id="mmaa:FR932_12995"/>
<dbReference type="PANTHER" id="PTHR40202">
    <property type="match status" value="1"/>
</dbReference>
<keyword evidence="3" id="KW-1185">Reference proteome</keyword>
<feature type="domain" description="HD" evidence="1">
    <location>
        <begin position="26"/>
        <end position="99"/>
    </location>
</feature>
<dbReference type="RefSeq" id="WP_019439539.1">
    <property type="nucleotide sequence ID" value="NZ_ALOE01000002.1"/>
</dbReference>
<dbReference type="SUPFAM" id="SSF109604">
    <property type="entry name" value="HD-domain/PDEase-like"/>
    <property type="match status" value="1"/>
</dbReference>
<reference evidence="2 3" key="1">
    <citation type="submission" date="2019-09" db="EMBL/GenBank/DDBJ databases">
        <title>Hybrid Assembly of the complete Genome of the Deep-Sea Bacterium Moritella marina from long Nanopore and Illumina reads.</title>
        <authorList>
            <person name="Magin S."/>
            <person name="Georgoulis A."/>
            <person name="Papadimitriou K."/>
            <person name="Iliakis G."/>
            <person name="Vorgias C.E."/>
        </authorList>
    </citation>
    <scope>NUCLEOTIDE SEQUENCE [LARGE SCALE GENOMIC DNA]</scope>
    <source>
        <strain evidence="2 3">MP-1</strain>
    </source>
</reference>
<dbReference type="InterPro" id="IPR052567">
    <property type="entry name" value="OP_Dioxygenase"/>
</dbReference>
<dbReference type="Proteomes" id="UP000327424">
    <property type="component" value="Chromosome"/>
</dbReference>
<dbReference type="PANTHER" id="PTHR40202:SF1">
    <property type="entry name" value="HD DOMAIN-CONTAINING PROTEIN"/>
    <property type="match status" value="1"/>
</dbReference>
<proteinExistence type="predicted"/>
<evidence type="ECO:0000313" key="2">
    <source>
        <dbReference type="EMBL" id="QFI38702.1"/>
    </source>
</evidence>
<dbReference type="CDD" id="cd00077">
    <property type="entry name" value="HDc"/>
    <property type="match status" value="1"/>
</dbReference>
<dbReference type="Pfam" id="PF01966">
    <property type="entry name" value="HD"/>
    <property type="match status" value="1"/>
</dbReference>
<dbReference type="Gene3D" id="1.10.3210.10">
    <property type="entry name" value="Hypothetical protein af1432"/>
    <property type="match status" value="1"/>
</dbReference>
<evidence type="ECO:0000259" key="1">
    <source>
        <dbReference type="Pfam" id="PF01966"/>
    </source>
</evidence>
<sequence length="190" mass="21303">MDIIAFIKQQFEDNGHVAYGEHISMGEHMLQSAYYAEQKNSSDAIITAALLHDFGHLILELPEDIAEHGIDGYHEDVGAQFLAPYFPKQIIDGIALHVQAKRYLCAVKPKYHGQLSQASQDSLAVQGGQMNAQEIAEFEQLPFYKDALQVRLFDDLGKNLALEHPDLAYYLHIAQQFVTNKPHVLSPTEA</sequence>
<dbReference type="InterPro" id="IPR006674">
    <property type="entry name" value="HD_domain"/>
</dbReference>
<dbReference type="EMBL" id="CP044399">
    <property type="protein sequence ID" value="QFI38702.1"/>
    <property type="molecule type" value="Genomic_DNA"/>
</dbReference>
<protein>
    <submittedName>
        <fullName evidence="2">HD domain-containing protein</fullName>
    </submittedName>
</protein>